<dbReference type="SUPFAM" id="SSF48403">
    <property type="entry name" value="Ankyrin repeat"/>
    <property type="match status" value="1"/>
</dbReference>
<dbReference type="InterPro" id="IPR002110">
    <property type="entry name" value="Ankyrin_rpt"/>
</dbReference>
<reference evidence="5" key="1">
    <citation type="submission" date="2023-10" db="EMBL/GenBank/DDBJ databases">
        <authorList>
            <person name="Chen Y."/>
            <person name="Shah S."/>
            <person name="Dougan E. K."/>
            <person name="Thang M."/>
            <person name="Chan C."/>
        </authorList>
    </citation>
    <scope>NUCLEOTIDE SEQUENCE [LARGE SCALE GENOMIC DNA]</scope>
</reference>
<dbReference type="PRINTS" id="PR01415">
    <property type="entry name" value="ANKYRIN"/>
</dbReference>
<dbReference type="Proteomes" id="UP001189429">
    <property type="component" value="Unassembled WGS sequence"/>
</dbReference>
<evidence type="ECO:0000256" key="4">
    <source>
        <dbReference type="SAM" id="MobiDB-lite"/>
    </source>
</evidence>
<keyword evidence="2 3" id="KW-0040">ANK repeat</keyword>
<protein>
    <submittedName>
        <fullName evidence="5">Uncharacterized protein</fullName>
    </submittedName>
</protein>
<feature type="repeat" description="ANK" evidence="3">
    <location>
        <begin position="60"/>
        <end position="92"/>
    </location>
</feature>
<dbReference type="PANTHER" id="PTHR24198">
    <property type="entry name" value="ANKYRIN REPEAT AND PROTEIN KINASE DOMAIN-CONTAINING PROTEIN"/>
    <property type="match status" value="1"/>
</dbReference>
<evidence type="ECO:0000313" key="5">
    <source>
        <dbReference type="EMBL" id="CAK0832090.1"/>
    </source>
</evidence>
<sequence>MLNWSSEVARLLVDSGMAQVRLQTCEGHAPLHVAARGGHLEMVRLLASKSCSLDEPSACGGGAPLHTAALGGHAEAARLLLDLGASPLAKAAHGITPLHVAGHKGSLEVASVLVKAGGRAAVAAGDDSGSTPVHAAALTGQAGRTVRKRSPEARGPETSAFTRFRGFRAVLVRLVFRARR</sequence>
<dbReference type="SMART" id="SM00248">
    <property type="entry name" value="ANK"/>
    <property type="match status" value="3"/>
</dbReference>
<dbReference type="Gene3D" id="1.25.40.20">
    <property type="entry name" value="Ankyrin repeat-containing domain"/>
    <property type="match status" value="2"/>
</dbReference>
<feature type="region of interest" description="Disordered" evidence="4">
    <location>
        <begin position="138"/>
        <end position="157"/>
    </location>
</feature>
<organism evidence="5 6">
    <name type="scientific">Prorocentrum cordatum</name>
    <dbReference type="NCBI Taxonomy" id="2364126"/>
    <lineage>
        <taxon>Eukaryota</taxon>
        <taxon>Sar</taxon>
        <taxon>Alveolata</taxon>
        <taxon>Dinophyceae</taxon>
        <taxon>Prorocentrales</taxon>
        <taxon>Prorocentraceae</taxon>
        <taxon>Prorocentrum</taxon>
    </lineage>
</organism>
<comment type="caution">
    <text evidence="5">The sequence shown here is derived from an EMBL/GenBank/DDBJ whole genome shotgun (WGS) entry which is preliminary data.</text>
</comment>
<keyword evidence="6" id="KW-1185">Reference proteome</keyword>
<evidence type="ECO:0000256" key="2">
    <source>
        <dbReference type="ARBA" id="ARBA00023043"/>
    </source>
</evidence>
<evidence type="ECO:0000256" key="1">
    <source>
        <dbReference type="ARBA" id="ARBA00022737"/>
    </source>
</evidence>
<name>A0ABN9SK28_9DINO</name>
<dbReference type="PROSITE" id="PS50088">
    <property type="entry name" value="ANK_REPEAT"/>
    <property type="match status" value="3"/>
</dbReference>
<accession>A0ABN9SK28</accession>
<dbReference type="EMBL" id="CAUYUJ010011547">
    <property type="protein sequence ID" value="CAK0832090.1"/>
    <property type="molecule type" value="Genomic_DNA"/>
</dbReference>
<feature type="repeat" description="ANK" evidence="3">
    <location>
        <begin position="93"/>
        <end position="125"/>
    </location>
</feature>
<evidence type="ECO:0000256" key="3">
    <source>
        <dbReference type="PROSITE-ProRule" id="PRU00023"/>
    </source>
</evidence>
<evidence type="ECO:0000313" key="6">
    <source>
        <dbReference type="Proteomes" id="UP001189429"/>
    </source>
</evidence>
<dbReference type="PANTHER" id="PTHR24198:SF165">
    <property type="entry name" value="ANKYRIN REPEAT-CONTAINING PROTEIN-RELATED"/>
    <property type="match status" value="1"/>
</dbReference>
<dbReference type="Pfam" id="PF12796">
    <property type="entry name" value="Ank_2"/>
    <property type="match status" value="1"/>
</dbReference>
<dbReference type="PROSITE" id="PS50297">
    <property type="entry name" value="ANK_REP_REGION"/>
    <property type="match status" value="3"/>
</dbReference>
<keyword evidence="1" id="KW-0677">Repeat</keyword>
<gene>
    <name evidence="5" type="ORF">PCOR1329_LOCUS30199</name>
</gene>
<dbReference type="Pfam" id="PF00023">
    <property type="entry name" value="Ank"/>
    <property type="match status" value="1"/>
</dbReference>
<dbReference type="InterPro" id="IPR036770">
    <property type="entry name" value="Ankyrin_rpt-contain_sf"/>
</dbReference>
<feature type="repeat" description="ANK" evidence="3">
    <location>
        <begin position="26"/>
        <end position="58"/>
    </location>
</feature>
<proteinExistence type="predicted"/>